<dbReference type="OrthoDB" id="525602at2759"/>
<dbReference type="Pfam" id="PF01841">
    <property type="entry name" value="Transglut_core"/>
    <property type="match status" value="1"/>
</dbReference>
<dbReference type="AlphaFoldDB" id="A0A1Z5JBR6"/>
<feature type="signal peptide" evidence="1">
    <location>
        <begin position="1"/>
        <end position="23"/>
    </location>
</feature>
<sequence length="340" mass="38718">MIFRFGLVVSHFLIFFVAPIVQAIVDAGCRSNSTHVAWPHPGMTSQERYLQQQQQECCEWQTVEHARRDAYEYLEQHILSFDRPFRQTIGFVSKDHSNPVDGLADGLIGPTIEYALQAKILFRYTDELPREIWEEYVLNYLHLNEARSNWRPYLFQKLSTLIQGETTTLTEAVYMLNTYMWQRLAAPGTPSITFVAGSTPLIFDPMSVLVYGYGSCTGLSILLASALRAVGVPARVAGTAAWNAEQGNGNHNWIEVWHDGWHFLEPTASNDKEEADRIERDPCERWFCHASRWNGTQAFAARLEHSINGTFFPLAWEKGNDAIPAENRTAYYQQTCGPCD</sequence>
<comment type="caution">
    <text evidence="3">The sequence shown here is derived from an EMBL/GenBank/DDBJ whole genome shotgun (WGS) entry which is preliminary data.</text>
</comment>
<dbReference type="PANTHER" id="PTHR35532:SF5">
    <property type="entry name" value="CARBOHYDRATE-BINDING DOMAIN-CONTAINING PROTEIN"/>
    <property type="match status" value="1"/>
</dbReference>
<dbReference type="InParanoid" id="A0A1Z5JBR6"/>
<accession>A0A1Z5JBR6</accession>
<dbReference type="Proteomes" id="UP000198406">
    <property type="component" value="Unassembled WGS sequence"/>
</dbReference>
<dbReference type="SUPFAM" id="SSF54001">
    <property type="entry name" value="Cysteine proteinases"/>
    <property type="match status" value="1"/>
</dbReference>
<dbReference type="PANTHER" id="PTHR35532">
    <property type="entry name" value="SIMILAR TO POLYHYDROXYALKANOATE DEPOLYMERASE"/>
    <property type="match status" value="1"/>
</dbReference>
<organism evidence="3 4">
    <name type="scientific">Fistulifera solaris</name>
    <name type="common">Oleaginous diatom</name>
    <dbReference type="NCBI Taxonomy" id="1519565"/>
    <lineage>
        <taxon>Eukaryota</taxon>
        <taxon>Sar</taxon>
        <taxon>Stramenopiles</taxon>
        <taxon>Ochrophyta</taxon>
        <taxon>Bacillariophyta</taxon>
        <taxon>Bacillariophyceae</taxon>
        <taxon>Bacillariophycidae</taxon>
        <taxon>Naviculales</taxon>
        <taxon>Naviculaceae</taxon>
        <taxon>Fistulifera</taxon>
    </lineage>
</organism>
<keyword evidence="4" id="KW-1185">Reference proteome</keyword>
<dbReference type="Gene3D" id="3.10.620.30">
    <property type="match status" value="1"/>
</dbReference>
<dbReference type="InterPro" id="IPR038765">
    <property type="entry name" value="Papain-like_cys_pep_sf"/>
</dbReference>
<evidence type="ECO:0000259" key="2">
    <source>
        <dbReference type="SMART" id="SM00460"/>
    </source>
</evidence>
<feature type="domain" description="Transglutaminase-like" evidence="2">
    <location>
        <begin position="208"/>
        <end position="268"/>
    </location>
</feature>
<keyword evidence="1" id="KW-0732">Signal</keyword>
<gene>
    <name evidence="3" type="ORF">FisN_22Lh072</name>
</gene>
<evidence type="ECO:0000313" key="4">
    <source>
        <dbReference type="Proteomes" id="UP000198406"/>
    </source>
</evidence>
<protein>
    <recommendedName>
        <fullName evidence="2">Transglutaminase-like domain-containing protein</fullName>
    </recommendedName>
</protein>
<dbReference type="SMART" id="SM00460">
    <property type="entry name" value="TGc"/>
    <property type="match status" value="1"/>
</dbReference>
<feature type="chain" id="PRO_5012825824" description="Transglutaminase-like domain-containing protein" evidence="1">
    <location>
        <begin position="24"/>
        <end position="340"/>
    </location>
</feature>
<reference evidence="3 4" key="1">
    <citation type="journal article" date="2015" name="Plant Cell">
        <title>Oil accumulation by the oleaginous diatom Fistulifera solaris as revealed by the genome and transcriptome.</title>
        <authorList>
            <person name="Tanaka T."/>
            <person name="Maeda Y."/>
            <person name="Veluchamy A."/>
            <person name="Tanaka M."/>
            <person name="Abida H."/>
            <person name="Marechal E."/>
            <person name="Bowler C."/>
            <person name="Muto M."/>
            <person name="Sunaga Y."/>
            <person name="Tanaka M."/>
            <person name="Yoshino T."/>
            <person name="Taniguchi T."/>
            <person name="Fukuda Y."/>
            <person name="Nemoto M."/>
            <person name="Matsumoto M."/>
            <person name="Wong P.S."/>
            <person name="Aburatani S."/>
            <person name="Fujibuchi W."/>
        </authorList>
    </citation>
    <scope>NUCLEOTIDE SEQUENCE [LARGE SCALE GENOMIC DNA]</scope>
    <source>
        <strain evidence="3 4">JPCC DA0580</strain>
    </source>
</reference>
<evidence type="ECO:0000256" key="1">
    <source>
        <dbReference type="SAM" id="SignalP"/>
    </source>
</evidence>
<evidence type="ECO:0000313" key="3">
    <source>
        <dbReference type="EMBL" id="GAX11399.1"/>
    </source>
</evidence>
<proteinExistence type="predicted"/>
<dbReference type="InterPro" id="IPR002931">
    <property type="entry name" value="Transglutaminase-like"/>
</dbReference>
<name>A0A1Z5JBR6_FISSO</name>
<dbReference type="EMBL" id="BDSP01000041">
    <property type="protein sequence ID" value="GAX11399.1"/>
    <property type="molecule type" value="Genomic_DNA"/>
</dbReference>